<accession>A0A3N1GSQ5</accession>
<dbReference type="Pfam" id="PF14025">
    <property type="entry name" value="DUF4241"/>
    <property type="match status" value="1"/>
</dbReference>
<organism evidence="2 3">
    <name type="scientific">Couchioplanes caeruleus</name>
    <dbReference type="NCBI Taxonomy" id="56438"/>
    <lineage>
        <taxon>Bacteria</taxon>
        <taxon>Bacillati</taxon>
        <taxon>Actinomycetota</taxon>
        <taxon>Actinomycetes</taxon>
        <taxon>Micromonosporales</taxon>
        <taxon>Micromonosporaceae</taxon>
        <taxon>Couchioplanes</taxon>
    </lineage>
</organism>
<evidence type="ECO:0000256" key="1">
    <source>
        <dbReference type="SAM" id="MobiDB-lite"/>
    </source>
</evidence>
<dbReference type="RefSeq" id="WP_244945455.1">
    <property type="nucleotide sequence ID" value="NZ_RJKL01000001.1"/>
</dbReference>
<sequence>MAVDIGEMLNRLLVEGARHVDDACDYRLTGVPLGDVTLPTGRVVACDPLVHPGETPPFTVTVPPGRYPLRAWVAVVHPAAALASGSPPSGSPTRDRASLARDRPESDRRTAALHLAIRDEPVVAWEPAAVPDADRALLDEDGFWAYPVDSGIGTLADECALAALKTWTYARVERVFLPEPSPPAPGALRAITDPATGAGVVAVSTGWGEGAYATFVGRTAEGEVASFVTDFRVV</sequence>
<dbReference type="AlphaFoldDB" id="A0A3N1GSQ5"/>
<evidence type="ECO:0000313" key="3">
    <source>
        <dbReference type="Proteomes" id="UP000271683"/>
    </source>
</evidence>
<evidence type="ECO:0000313" key="2">
    <source>
        <dbReference type="EMBL" id="ROP33192.1"/>
    </source>
</evidence>
<dbReference type="EMBL" id="RJKL01000001">
    <property type="protein sequence ID" value="ROP33192.1"/>
    <property type="molecule type" value="Genomic_DNA"/>
</dbReference>
<dbReference type="Proteomes" id="UP000271683">
    <property type="component" value="Unassembled WGS sequence"/>
</dbReference>
<dbReference type="InterPro" id="IPR025335">
    <property type="entry name" value="DUF4241"/>
</dbReference>
<feature type="region of interest" description="Disordered" evidence="1">
    <location>
        <begin position="82"/>
        <end position="107"/>
    </location>
</feature>
<feature type="compositionally biased region" description="Basic and acidic residues" evidence="1">
    <location>
        <begin position="93"/>
        <end position="107"/>
    </location>
</feature>
<gene>
    <name evidence="2" type="ORF">EDD30_6161</name>
</gene>
<proteinExistence type="predicted"/>
<protein>
    <submittedName>
        <fullName evidence="2">Uncharacterized protein DUF4241</fullName>
    </submittedName>
</protein>
<reference evidence="2 3" key="1">
    <citation type="submission" date="2018-11" db="EMBL/GenBank/DDBJ databases">
        <title>Sequencing the genomes of 1000 actinobacteria strains.</title>
        <authorList>
            <person name="Klenk H.-P."/>
        </authorList>
    </citation>
    <scope>NUCLEOTIDE SEQUENCE [LARGE SCALE GENOMIC DNA]</scope>
    <source>
        <strain evidence="2 3">DSM 43634</strain>
    </source>
</reference>
<feature type="compositionally biased region" description="Low complexity" evidence="1">
    <location>
        <begin position="82"/>
        <end position="92"/>
    </location>
</feature>
<name>A0A3N1GSQ5_9ACTN</name>
<comment type="caution">
    <text evidence="2">The sequence shown here is derived from an EMBL/GenBank/DDBJ whole genome shotgun (WGS) entry which is preliminary data.</text>
</comment>